<dbReference type="Proteomes" id="UP000471293">
    <property type="component" value="Unassembled WGS sequence"/>
</dbReference>
<proteinExistence type="predicted"/>
<feature type="region of interest" description="Disordered" evidence="1">
    <location>
        <begin position="1"/>
        <end position="26"/>
    </location>
</feature>
<evidence type="ECO:0000313" key="3">
    <source>
        <dbReference type="Proteomes" id="UP000471293"/>
    </source>
</evidence>
<sequence>MTASRSGPYVLGAQDRPRWREPEDADLPPSAVAIVSRYDISARYARRGETHWKGFLAHVTETSDRTPRV</sequence>
<gene>
    <name evidence="2" type="ORF">G3I29_35025</name>
</gene>
<dbReference type="EMBL" id="JAAGLQ010000728">
    <property type="protein sequence ID" value="NEA20562.1"/>
    <property type="molecule type" value="Genomic_DNA"/>
</dbReference>
<reference evidence="2 3" key="1">
    <citation type="submission" date="2020-01" db="EMBL/GenBank/DDBJ databases">
        <title>Insect and environment-associated Actinomycetes.</title>
        <authorList>
            <person name="Currrie C."/>
            <person name="Chevrette M."/>
            <person name="Carlson C."/>
            <person name="Stubbendieck R."/>
            <person name="Wendt-Pienkowski E."/>
        </authorList>
    </citation>
    <scope>NUCLEOTIDE SEQUENCE [LARGE SCALE GENOMIC DNA]</scope>
    <source>
        <strain evidence="2 3">SID11342</strain>
    </source>
</reference>
<comment type="caution">
    <text evidence="2">The sequence shown here is derived from an EMBL/GenBank/DDBJ whole genome shotgun (WGS) entry which is preliminary data.</text>
</comment>
<dbReference type="AlphaFoldDB" id="A0A6N9UD62"/>
<dbReference type="RefSeq" id="WP_164350431.1">
    <property type="nucleotide sequence ID" value="NZ_JAAGLQ010000728.1"/>
</dbReference>
<evidence type="ECO:0000313" key="2">
    <source>
        <dbReference type="EMBL" id="NEA20562.1"/>
    </source>
</evidence>
<protein>
    <submittedName>
        <fullName evidence="2">Uncharacterized protein</fullName>
    </submittedName>
</protein>
<name>A0A6N9UD62_STRHA</name>
<accession>A0A6N9UD62</accession>
<evidence type="ECO:0000256" key="1">
    <source>
        <dbReference type="SAM" id="MobiDB-lite"/>
    </source>
</evidence>
<organism evidence="2 3">
    <name type="scientific">Streptomyces halstedii</name>
    <dbReference type="NCBI Taxonomy" id="1944"/>
    <lineage>
        <taxon>Bacteria</taxon>
        <taxon>Bacillati</taxon>
        <taxon>Actinomycetota</taxon>
        <taxon>Actinomycetes</taxon>
        <taxon>Kitasatosporales</taxon>
        <taxon>Streptomycetaceae</taxon>
        <taxon>Streptomyces</taxon>
    </lineage>
</organism>